<evidence type="ECO:0000259" key="2">
    <source>
        <dbReference type="PROSITE" id="PS50048"/>
    </source>
</evidence>
<dbReference type="VEuPathDB" id="FungiDB:DIURU_004911"/>
<feature type="region of interest" description="Disordered" evidence="1">
    <location>
        <begin position="321"/>
        <end position="365"/>
    </location>
</feature>
<dbReference type="OrthoDB" id="5600212at2759"/>
<dbReference type="PANTHER" id="PTHR47655">
    <property type="entry name" value="QUINIC ACID UTILIZATION ACTIVATOR"/>
    <property type="match status" value="1"/>
</dbReference>
<dbReference type="PROSITE" id="PS50048">
    <property type="entry name" value="ZN2_CY6_FUNGAL_2"/>
    <property type="match status" value="1"/>
</dbReference>
<dbReference type="InterPro" id="IPR052783">
    <property type="entry name" value="Metabolic/Drug-Res_Regulator"/>
</dbReference>
<name>A0A642UHW9_DIURU</name>
<feature type="region of interest" description="Disordered" evidence="1">
    <location>
        <begin position="162"/>
        <end position="205"/>
    </location>
</feature>
<dbReference type="Proteomes" id="UP000449547">
    <property type="component" value="Unassembled WGS sequence"/>
</dbReference>
<protein>
    <recommendedName>
        <fullName evidence="2">Zn(2)-C6 fungal-type domain-containing protein</fullName>
    </recommendedName>
</protein>
<comment type="caution">
    <text evidence="3">The sequence shown here is derived from an EMBL/GenBank/DDBJ whole genome shotgun (WGS) entry which is preliminary data.</text>
</comment>
<dbReference type="InterPro" id="IPR001138">
    <property type="entry name" value="Zn2Cys6_DnaBD"/>
</dbReference>
<dbReference type="PANTHER" id="PTHR47655:SF3">
    <property type="entry name" value="ZN(II)2CYS6 TRANSCRIPTION FACTOR (EUROFUNG)"/>
    <property type="match status" value="1"/>
</dbReference>
<feature type="compositionally biased region" description="Basic and acidic residues" evidence="1">
    <location>
        <begin position="162"/>
        <end position="172"/>
    </location>
</feature>
<evidence type="ECO:0000256" key="1">
    <source>
        <dbReference type="SAM" id="MobiDB-lite"/>
    </source>
</evidence>
<dbReference type="Pfam" id="PF00172">
    <property type="entry name" value="Zn_clus"/>
    <property type="match status" value="1"/>
</dbReference>
<accession>A0A642UHW9</accession>
<dbReference type="GO" id="GO:0000981">
    <property type="term" value="F:DNA-binding transcription factor activity, RNA polymerase II-specific"/>
    <property type="evidence" value="ECO:0007669"/>
    <property type="project" value="InterPro"/>
</dbReference>
<reference evidence="3 4" key="1">
    <citation type="submission" date="2019-07" db="EMBL/GenBank/DDBJ databases">
        <title>Genome assembly of two rare yeast pathogens: Diutina rugosa and Trichomonascus ciferrii.</title>
        <authorList>
            <person name="Mixao V."/>
            <person name="Saus E."/>
            <person name="Hansen A."/>
            <person name="Lass-Flor C."/>
            <person name="Gabaldon T."/>
        </authorList>
    </citation>
    <scope>NUCLEOTIDE SEQUENCE [LARGE SCALE GENOMIC DNA]</scope>
    <source>
        <strain evidence="3 4">CBS 613</strain>
    </source>
</reference>
<dbReference type="GeneID" id="54783562"/>
<dbReference type="SUPFAM" id="SSF57701">
    <property type="entry name" value="Zn2/Cys6 DNA-binding domain"/>
    <property type="match status" value="1"/>
</dbReference>
<keyword evidence="4" id="KW-1185">Reference proteome</keyword>
<organism evidence="3 4">
    <name type="scientific">Diutina rugosa</name>
    <name type="common">Yeast</name>
    <name type="synonym">Candida rugosa</name>
    <dbReference type="NCBI Taxonomy" id="5481"/>
    <lineage>
        <taxon>Eukaryota</taxon>
        <taxon>Fungi</taxon>
        <taxon>Dikarya</taxon>
        <taxon>Ascomycota</taxon>
        <taxon>Saccharomycotina</taxon>
        <taxon>Pichiomycetes</taxon>
        <taxon>Debaryomycetaceae</taxon>
        <taxon>Diutina</taxon>
    </lineage>
</organism>
<evidence type="ECO:0000313" key="3">
    <source>
        <dbReference type="EMBL" id="KAA8898057.1"/>
    </source>
</evidence>
<dbReference type="AlphaFoldDB" id="A0A642UHW9"/>
<dbReference type="CDD" id="cd00067">
    <property type="entry name" value="GAL4"/>
    <property type="match status" value="1"/>
</dbReference>
<proteinExistence type="predicted"/>
<sequence length="435" mass="46486">MYDDHPSHIKKKRVGKACDSCRIKKTKCDGKKPCGRCIADNKICVFTEKKKLREKSHPQGYVELLETRLDILTKSLEKMVELSTPHLAFLQKLAVASPEDDLESASDDDGEGEGNENAIPINRVVEYLINQEGLLKNLPVEWEKGASIAASFDPKRNLRESAKQFADHKGDVADPQPATSSSGSSGRAKRREDSSLASSSTPLGSGFGPTQFSIGSYSPGGLVLASSAPVNCAEPQGLSPSVFSDVDSDNNSLHSGLNQTDVSPPIEVFHKRSNSLFLDNFGVPPEIPLPKQSSHSSVSSLQSPSMIAAEAAAVVTAPLDRRGSVGRSGPYSPKLGPQNGVHKPSHLSATGHHRSASLISDYSPPTEMPSVFQPQSQAYVAPDMIVNSKDMMDVEVADLQNTSGLPASGSSGLSNVLNLSMDDDLGWTNPFATNH</sequence>
<dbReference type="EMBL" id="SWFT01000149">
    <property type="protein sequence ID" value="KAA8898057.1"/>
    <property type="molecule type" value="Genomic_DNA"/>
</dbReference>
<dbReference type="SMART" id="SM00066">
    <property type="entry name" value="GAL4"/>
    <property type="match status" value="1"/>
</dbReference>
<dbReference type="Gene3D" id="4.10.240.10">
    <property type="entry name" value="Zn(2)-C6 fungal-type DNA-binding domain"/>
    <property type="match status" value="1"/>
</dbReference>
<dbReference type="InterPro" id="IPR036864">
    <property type="entry name" value="Zn2-C6_fun-type_DNA-bd_sf"/>
</dbReference>
<feature type="compositionally biased region" description="Low complexity" evidence="1">
    <location>
        <begin position="195"/>
        <end position="204"/>
    </location>
</feature>
<evidence type="ECO:0000313" key="4">
    <source>
        <dbReference type="Proteomes" id="UP000449547"/>
    </source>
</evidence>
<dbReference type="RefSeq" id="XP_034010314.1">
    <property type="nucleotide sequence ID" value="XM_034157836.1"/>
</dbReference>
<dbReference type="GO" id="GO:0008270">
    <property type="term" value="F:zinc ion binding"/>
    <property type="evidence" value="ECO:0007669"/>
    <property type="project" value="InterPro"/>
</dbReference>
<gene>
    <name evidence="3" type="ORF">DIURU_004911</name>
</gene>
<dbReference type="PROSITE" id="PS00463">
    <property type="entry name" value="ZN2_CY6_FUNGAL_1"/>
    <property type="match status" value="1"/>
</dbReference>
<feature type="domain" description="Zn(2)-C6 fungal-type" evidence="2">
    <location>
        <begin position="17"/>
        <end position="46"/>
    </location>
</feature>